<organism evidence="6 7">
    <name type="scientific">Triparma verrucosa</name>
    <dbReference type="NCBI Taxonomy" id="1606542"/>
    <lineage>
        <taxon>Eukaryota</taxon>
        <taxon>Sar</taxon>
        <taxon>Stramenopiles</taxon>
        <taxon>Ochrophyta</taxon>
        <taxon>Bolidophyceae</taxon>
        <taxon>Parmales</taxon>
        <taxon>Triparmaceae</taxon>
        <taxon>Triparma</taxon>
    </lineage>
</organism>
<dbReference type="Pfam" id="PF13621">
    <property type="entry name" value="Cupin_8"/>
    <property type="match status" value="1"/>
</dbReference>
<feature type="compositionally biased region" description="Low complexity" evidence="3">
    <location>
        <begin position="200"/>
        <end position="217"/>
    </location>
</feature>
<dbReference type="CDD" id="cd00024">
    <property type="entry name" value="CD_CSD"/>
    <property type="match status" value="1"/>
</dbReference>
<evidence type="ECO:0000259" key="4">
    <source>
        <dbReference type="PROSITE" id="PS50013"/>
    </source>
</evidence>
<dbReference type="PROSITE" id="PS51184">
    <property type="entry name" value="JMJC"/>
    <property type="match status" value="1"/>
</dbReference>
<dbReference type="InterPro" id="IPR051219">
    <property type="entry name" value="Heterochromatin_chromo-domain"/>
</dbReference>
<keyword evidence="2" id="KW-0539">Nucleus</keyword>
<feature type="compositionally biased region" description="Low complexity" evidence="3">
    <location>
        <begin position="20"/>
        <end position="31"/>
    </location>
</feature>
<name>A0A9W7BM14_9STRA</name>
<feature type="domain" description="JmjC" evidence="5">
    <location>
        <begin position="377"/>
        <end position="516"/>
    </location>
</feature>
<protein>
    <recommendedName>
        <fullName evidence="8">JmjC domain-containing protein</fullName>
    </recommendedName>
</protein>
<comment type="caution">
    <text evidence="6">The sequence shown here is derived from an EMBL/GenBank/DDBJ whole genome shotgun (WGS) entry which is preliminary data.</text>
</comment>
<dbReference type="InterPro" id="IPR023779">
    <property type="entry name" value="Chromodomain_CS"/>
</dbReference>
<evidence type="ECO:0000256" key="2">
    <source>
        <dbReference type="ARBA" id="ARBA00023242"/>
    </source>
</evidence>
<dbReference type="SUPFAM" id="SSF54160">
    <property type="entry name" value="Chromo domain-like"/>
    <property type="match status" value="1"/>
</dbReference>
<dbReference type="Pfam" id="PF00385">
    <property type="entry name" value="Chromo"/>
    <property type="match status" value="1"/>
</dbReference>
<feature type="compositionally biased region" description="Basic residues" evidence="3">
    <location>
        <begin position="1"/>
        <end position="19"/>
    </location>
</feature>
<evidence type="ECO:0000259" key="5">
    <source>
        <dbReference type="PROSITE" id="PS51184"/>
    </source>
</evidence>
<evidence type="ECO:0000313" key="7">
    <source>
        <dbReference type="Proteomes" id="UP001165160"/>
    </source>
</evidence>
<accession>A0A9W7BM14</accession>
<feature type="region of interest" description="Disordered" evidence="3">
    <location>
        <begin position="155"/>
        <end position="229"/>
    </location>
</feature>
<dbReference type="SMART" id="SM00558">
    <property type="entry name" value="JmjC"/>
    <property type="match status" value="1"/>
</dbReference>
<dbReference type="EMBL" id="BRXX01000145">
    <property type="protein sequence ID" value="GMH93731.1"/>
    <property type="molecule type" value="Genomic_DNA"/>
</dbReference>
<keyword evidence="7" id="KW-1185">Reference proteome</keyword>
<dbReference type="InterPro" id="IPR000953">
    <property type="entry name" value="Chromo/chromo_shadow_dom"/>
</dbReference>
<dbReference type="SUPFAM" id="SSF51197">
    <property type="entry name" value="Clavaminate synthase-like"/>
    <property type="match status" value="1"/>
</dbReference>
<reference evidence="7" key="1">
    <citation type="journal article" date="2023" name="Commun. Biol.">
        <title>Genome analysis of Parmales, the sister group of diatoms, reveals the evolutionary specialization of diatoms from phago-mixotrophs to photoautotrophs.</title>
        <authorList>
            <person name="Ban H."/>
            <person name="Sato S."/>
            <person name="Yoshikawa S."/>
            <person name="Yamada K."/>
            <person name="Nakamura Y."/>
            <person name="Ichinomiya M."/>
            <person name="Sato N."/>
            <person name="Blanc-Mathieu R."/>
            <person name="Endo H."/>
            <person name="Kuwata A."/>
            <person name="Ogata H."/>
        </authorList>
    </citation>
    <scope>NUCLEOTIDE SEQUENCE [LARGE SCALE GENOMIC DNA]</scope>
    <source>
        <strain evidence="7">NIES 3699</strain>
    </source>
</reference>
<dbReference type="InterPro" id="IPR003347">
    <property type="entry name" value="JmjC_dom"/>
</dbReference>
<comment type="subcellular location">
    <subcellularLocation>
        <location evidence="1">Nucleus</location>
    </subcellularLocation>
</comment>
<feature type="compositionally biased region" description="Polar residues" evidence="3">
    <location>
        <begin position="190"/>
        <end position="199"/>
    </location>
</feature>
<proteinExistence type="predicted"/>
<dbReference type="AlphaFoldDB" id="A0A9W7BM14"/>
<dbReference type="InterPro" id="IPR041667">
    <property type="entry name" value="Cupin_8"/>
</dbReference>
<dbReference type="InterPro" id="IPR016197">
    <property type="entry name" value="Chromo-like_dom_sf"/>
</dbReference>
<dbReference type="PROSITE" id="PS00598">
    <property type="entry name" value="CHROMO_1"/>
    <property type="match status" value="1"/>
</dbReference>
<evidence type="ECO:0000313" key="6">
    <source>
        <dbReference type="EMBL" id="GMH93731.1"/>
    </source>
</evidence>
<evidence type="ECO:0008006" key="8">
    <source>
        <dbReference type="Google" id="ProtNLM"/>
    </source>
</evidence>
<gene>
    <name evidence="6" type="ORF">TrVE_jg12163</name>
</gene>
<feature type="compositionally biased region" description="Low complexity" evidence="3">
    <location>
        <begin position="177"/>
        <end position="189"/>
    </location>
</feature>
<dbReference type="SMART" id="SM00298">
    <property type="entry name" value="CHROMO"/>
    <property type="match status" value="1"/>
</dbReference>
<feature type="domain" description="Chromo" evidence="4">
    <location>
        <begin position="107"/>
        <end position="167"/>
    </location>
</feature>
<dbReference type="PROSITE" id="PS50013">
    <property type="entry name" value="CHROMO_2"/>
    <property type="match status" value="1"/>
</dbReference>
<dbReference type="Proteomes" id="UP001165160">
    <property type="component" value="Unassembled WGS sequence"/>
</dbReference>
<dbReference type="GO" id="GO:0005634">
    <property type="term" value="C:nucleus"/>
    <property type="evidence" value="ECO:0007669"/>
    <property type="project" value="UniProtKB-SubCell"/>
</dbReference>
<feature type="region of interest" description="Disordered" evidence="3">
    <location>
        <begin position="1"/>
        <end position="32"/>
    </location>
</feature>
<dbReference type="PANTHER" id="PTHR22812">
    <property type="entry name" value="CHROMOBOX PROTEIN"/>
    <property type="match status" value="1"/>
</dbReference>
<dbReference type="Gene3D" id="2.60.120.650">
    <property type="entry name" value="Cupin"/>
    <property type="match status" value="1"/>
</dbReference>
<evidence type="ECO:0000256" key="3">
    <source>
        <dbReference type="SAM" id="MobiDB-lite"/>
    </source>
</evidence>
<sequence length="862" mass="95947">MKSSSKRGRSTSSKNRFKVRSSSPSTSARPTVRVKTIRNPYGDVNVDGNVSTDDFNTEGLDKELLKTVQRAGVVETKHIMKGNIVAIDQENCKEEGGKKIQAEDLFWEVETVMGRRVMKGKVEYLVKWRGYDVSDNTWEPQANLSDTALREAKKFMKKKKEEKEISEREIRRLGLDTETASTTSTQTSAKNTHNSNHTVSPSTLSPCQSSPTSSASPHDPPPQIFASSHPFDLSSTINWSDTITHMPVQRIDITSPDATERVNGLRREGVPVVITNHKGWASFADPWLKTSPSPNGGTPKTTLDVPSMIADIGTELVPVVKKNYNADAPIHANILASTFLENFWGKSSELYLHQWQFTLSLSAGTKMCNKNSPLPFMGIDLLSSWLDLPQLNHDNPLQYIFMGSKGTFSRLHQDNGGLVITIAPIVGEKEAVMVHRDDHMCLYHGEANVNDPDFHHFPMLANARVWKTTVGPGEILLMPEGTYHQCRNKTDCLSYSRFHLDTLNLPSFIQSLLDDDAPEIDHATILWNACKDLMDKNDALIDLATLARKQKKPCPPITEKDLQVVQTLRTLRHSCRELAIRCGSAQSVIANSLCSEAFNWGHCVEDIDLGLHEFRYRNLARLPKQAKQDEKRRGGVGGGMAPVEVVDAPPFSGTHDDMSEFEPVAEAPGPDVDTSSRGLTVPVLDFRTFLRNNPKAQQDATPNGVCVVTQFNLKEGDLVTIEHQNRLVQCTILRAIKGTQGAFVAFDGFGKDYDELHPLDLLKDGRGNGRRDIDVKNVKVGDFVYARWGALKDVYRAQISELFEGSMVRVHFHTFVGGGNEWDQWVPGNKVIAVVERAEIAKQREEQRKADEQGGGDLVKGF</sequence>
<feature type="compositionally biased region" description="Basic and acidic residues" evidence="3">
    <location>
        <begin position="155"/>
        <end position="175"/>
    </location>
</feature>
<evidence type="ECO:0000256" key="1">
    <source>
        <dbReference type="ARBA" id="ARBA00004123"/>
    </source>
</evidence>
<dbReference type="Gene3D" id="2.40.50.40">
    <property type="match status" value="1"/>
</dbReference>
<dbReference type="InterPro" id="IPR023780">
    <property type="entry name" value="Chromo_domain"/>
</dbReference>